<keyword evidence="6" id="KW-1133">Transmembrane helix</keyword>
<keyword evidence="1 6" id="KW-0813">Transport</keyword>
<dbReference type="Proteomes" id="UP000013047">
    <property type="component" value="Unassembled WGS sequence"/>
</dbReference>
<dbReference type="GO" id="GO:0022900">
    <property type="term" value="P:electron transport chain"/>
    <property type="evidence" value="ECO:0007669"/>
    <property type="project" value="UniProtKB-UniRule"/>
</dbReference>
<dbReference type="PANTHER" id="PTHR36118">
    <property type="entry name" value="ION-TRANSLOCATING OXIDOREDUCTASE COMPLEX SUBUNIT G"/>
    <property type="match status" value="1"/>
</dbReference>
<keyword evidence="6" id="KW-0997">Cell inner membrane</keyword>
<feature type="modified residue" description="FMN phosphoryl threonine" evidence="6">
    <location>
        <position position="174"/>
    </location>
</feature>
<dbReference type="RefSeq" id="WP_004359839.1">
    <property type="nucleotide sequence ID" value="NZ_AMXF01000038.1"/>
</dbReference>
<keyword evidence="3 6" id="KW-0285">Flavoprotein</keyword>
<comment type="cofactor">
    <cofactor evidence="6">
        <name>FMN</name>
        <dbReference type="ChEBI" id="CHEBI:58210"/>
    </cofactor>
</comment>
<accession>N6ZZR1</accession>
<dbReference type="AlphaFoldDB" id="N6ZZR1"/>
<keyword evidence="6" id="KW-0812">Transmembrane</keyword>
<protein>
    <recommendedName>
        <fullName evidence="6">Ion-translocating oxidoreductase complex subunit G</fullName>
        <ecNumber evidence="6">7.-.-.-</ecNumber>
    </recommendedName>
    <alternativeName>
        <fullName evidence="6">Rnf electron transport complex subunit G</fullName>
    </alternativeName>
</protein>
<dbReference type="EC" id="7.-.-.-" evidence="6"/>
<proteinExistence type="inferred from homology"/>
<keyword evidence="6" id="KW-1003">Cell membrane</keyword>
<evidence type="ECO:0000256" key="1">
    <source>
        <dbReference type="ARBA" id="ARBA00022448"/>
    </source>
</evidence>
<keyword evidence="4 6" id="KW-0288">FMN</keyword>
<evidence type="ECO:0000256" key="5">
    <source>
        <dbReference type="ARBA" id="ARBA00022982"/>
    </source>
</evidence>
<keyword evidence="6" id="KW-0472">Membrane</keyword>
<sequence>MSSNLVAGLRRRPGLLLGAFALGCSALLGAGDLATRAEIRLRQAEDLRHALDQTLSAVPHDNNPAEDTIAVEDAGRAVTVYRARMAGEVHGVAFNWVSEAGYGGPITLTVGIGRDGRIASVRVLSHSETPGLGDKIDVRKSDWIRGFDGRGLDTGTRWGVRKDGGEFDQFAGATITPRAVVAAVHASLKFFAGHRERLLAARAGTAAATLPAAAQPGSPT</sequence>
<dbReference type="GO" id="GO:0005886">
    <property type="term" value="C:plasma membrane"/>
    <property type="evidence" value="ECO:0007669"/>
    <property type="project" value="UniProtKB-SubCell"/>
</dbReference>
<dbReference type="PIRSF" id="PIRSF006091">
    <property type="entry name" value="E_trnsport_RnfG"/>
    <property type="match status" value="1"/>
</dbReference>
<reference evidence="8 9" key="1">
    <citation type="submission" date="2012-09" db="EMBL/GenBank/DDBJ databases">
        <title>Draft Genome Sequences of 6 Strains from Genus Thauera.</title>
        <authorList>
            <person name="Liu B."/>
            <person name="Shapleigh J.P."/>
            <person name="Frostegard A.H."/>
        </authorList>
    </citation>
    <scope>NUCLEOTIDE SEQUENCE [LARGE SCALE GENOMIC DNA]</scope>
    <source>
        <strain evidence="8 9">B4P</strain>
    </source>
</reference>
<evidence type="ECO:0000256" key="6">
    <source>
        <dbReference type="HAMAP-Rule" id="MF_00479"/>
    </source>
</evidence>
<dbReference type="SMART" id="SM00900">
    <property type="entry name" value="FMN_bind"/>
    <property type="match status" value="1"/>
</dbReference>
<organism evidence="8 9">
    <name type="scientific">Thauera phenylacetica B4P</name>
    <dbReference type="NCBI Taxonomy" id="1234382"/>
    <lineage>
        <taxon>Bacteria</taxon>
        <taxon>Pseudomonadati</taxon>
        <taxon>Pseudomonadota</taxon>
        <taxon>Betaproteobacteria</taxon>
        <taxon>Rhodocyclales</taxon>
        <taxon>Zoogloeaceae</taxon>
        <taxon>Thauera</taxon>
    </lineage>
</organism>
<gene>
    <name evidence="6" type="primary">rnfG</name>
    <name evidence="8" type="ORF">C667_07811</name>
</gene>
<dbReference type="InterPro" id="IPR007329">
    <property type="entry name" value="FMN-bd"/>
</dbReference>
<dbReference type="OrthoDB" id="9784165at2"/>
<dbReference type="NCBIfam" id="TIGR01947">
    <property type="entry name" value="rnfG"/>
    <property type="match status" value="1"/>
</dbReference>
<dbReference type="HAMAP" id="MF_00479">
    <property type="entry name" value="RsxG_RnfG"/>
    <property type="match status" value="1"/>
</dbReference>
<dbReference type="EMBL" id="AMXF01000038">
    <property type="protein sequence ID" value="ENO97629.1"/>
    <property type="molecule type" value="Genomic_DNA"/>
</dbReference>
<name>N6ZZR1_9RHOO</name>
<keyword evidence="9" id="KW-1185">Reference proteome</keyword>
<evidence type="ECO:0000313" key="8">
    <source>
        <dbReference type="EMBL" id="ENO97629.1"/>
    </source>
</evidence>
<keyword evidence="6" id="KW-1278">Translocase</keyword>
<evidence type="ECO:0000259" key="7">
    <source>
        <dbReference type="SMART" id="SM00900"/>
    </source>
</evidence>
<keyword evidence="2 6" id="KW-0597">Phosphoprotein</keyword>
<comment type="function">
    <text evidence="6">Part of a membrane-bound complex that couples electron transfer with translocation of ions across the membrane.</text>
</comment>
<dbReference type="Pfam" id="PF04205">
    <property type="entry name" value="FMN_bind"/>
    <property type="match status" value="1"/>
</dbReference>
<keyword evidence="5 6" id="KW-0249">Electron transport</keyword>
<evidence type="ECO:0000313" key="9">
    <source>
        <dbReference type="Proteomes" id="UP000013047"/>
    </source>
</evidence>
<feature type="domain" description="FMN-binding" evidence="7">
    <location>
        <begin position="101"/>
        <end position="191"/>
    </location>
</feature>
<comment type="caution">
    <text evidence="8">The sequence shown here is derived from an EMBL/GenBank/DDBJ whole genome shotgun (WGS) entry which is preliminary data.</text>
</comment>
<evidence type="ECO:0000256" key="3">
    <source>
        <dbReference type="ARBA" id="ARBA00022630"/>
    </source>
</evidence>
<evidence type="ECO:0000256" key="4">
    <source>
        <dbReference type="ARBA" id="ARBA00022643"/>
    </source>
</evidence>
<comment type="subunit">
    <text evidence="6">The complex is composed of six subunits: RnfA, RnfB, RnfC, RnfD, RnfE and RnfG.</text>
</comment>
<dbReference type="GO" id="GO:0009055">
    <property type="term" value="F:electron transfer activity"/>
    <property type="evidence" value="ECO:0007669"/>
    <property type="project" value="InterPro"/>
</dbReference>
<dbReference type="GO" id="GO:0010181">
    <property type="term" value="F:FMN binding"/>
    <property type="evidence" value="ECO:0007669"/>
    <property type="project" value="InterPro"/>
</dbReference>
<dbReference type="InterPro" id="IPR010209">
    <property type="entry name" value="Ion_transpt_RnfG/RsxG"/>
</dbReference>
<dbReference type="PANTHER" id="PTHR36118:SF1">
    <property type="entry name" value="ION-TRANSLOCATING OXIDOREDUCTASE COMPLEX SUBUNIT G"/>
    <property type="match status" value="1"/>
</dbReference>
<evidence type="ECO:0000256" key="2">
    <source>
        <dbReference type="ARBA" id="ARBA00022553"/>
    </source>
</evidence>
<comment type="subcellular location">
    <subcellularLocation>
        <location evidence="6">Cell inner membrane</location>
        <topology evidence="6">Single-pass membrane protein</topology>
    </subcellularLocation>
</comment>
<comment type="similarity">
    <text evidence="6">Belongs to the RnfG family.</text>
</comment>